<evidence type="ECO:0000313" key="3">
    <source>
        <dbReference type="Proteomes" id="UP000249393"/>
    </source>
</evidence>
<dbReference type="EMBL" id="QFQZ01000006">
    <property type="protein sequence ID" value="PZR36494.1"/>
    <property type="molecule type" value="Genomic_DNA"/>
</dbReference>
<keyword evidence="1" id="KW-0812">Transmembrane</keyword>
<dbReference type="AlphaFoldDB" id="A0A2W5X6J4"/>
<evidence type="ECO:0000256" key="1">
    <source>
        <dbReference type="SAM" id="Phobius"/>
    </source>
</evidence>
<evidence type="ECO:0000313" key="2">
    <source>
        <dbReference type="EMBL" id="PZR36494.1"/>
    </source>
</evidence>
<keyword evidence="1" id="KW-1133">Transmembrane helix</keyword>
<dbReference type="Proteomes" id="UP000249393">
    <property type="component" value="Unassembled WGS sequence"/>
</dbReference>
<dbReference type="RefSeq" id="WP_304274054.1">
    <property type="nucleotide sequence ID" value="NZ_QFQZ01000006.1"/>
</dbReference>
<protein>
    <submittedName>
        <fullName evidence="2">Uncharacterized protein</fullName>
    </submittedName>
</protein>
<proteinExistence type="predicted"/>
<reference evidence="2 3" key="1">
    <citation type="submission" date="2017-08" db="EMBL/GenBank/DDBJ databases">
        <title>Infants hospitalized years apart are colonized by the same room-sourced microbial strains.</title>
        <authorList>
            <person name="Brooks B."/>
            <person name="Olm M.R."/>
            <person name="Firek B.A."/>
            <person name="Baker R."/>
            <person name="Thomas B.C."/>
            <person name="Morowitz M.J."/>
            <person name="Banfield J.F."/>
        </authorList>
    </citation>
    <scope>NUCLEOTIDE SEQUENCE [LARGE SCALE GENOMIC DNA]</scope>
    <source>
        <strain evidence="2">S2_003_000_R2_4</strain>
    </source>
</reference>
<gene>
    <name evidence="2" type="ORF">DI526_03395</name>
</gene>
<feature type="transmembrane region" description="Helical" evidence="1">
    <location>
        <begin position="6"/>
        <end position="26"/>
    </location>
</feature>
<comment type="caution">
    <text evidence="2">The sequence shown here is derived from an EMBL/GenBank/DDBJ whole genome shotgun (WGS) entry which is preliminary data.</text>
</comment>
<keyword evidence="1" id="KW-0472">Membrane</keyword>
<accession>A0A2W5X6J4</accession>
<organism evidence="2 3">
    <name type="scientific">Caulobacter segnis</name>
    <dbReference type="NCBI Taxonomy" id="88688"/>
    <lineage>
        <taxon>Bacteria</taxon>
        <taxon>Pseudomonadati</taxon>
        <taxon>Pseudomonadota</taxon>
        <taxon>Alphaproteobacteria</taxon>
        <taxon>Caulobacterales</taxon>
        <taxon>Caulobacteraceae</taxon>
        <taxon>Caulobacter</taxon>
    </lineage>
</organism>
<name>A0A2W5X6J4_9CAUL</name>
<sequence length="127" mass="14116">MQWLSTRALAIIAVAVWVLLFVVLHFQKLERERPMREAAAAQAEAIERAETILKARLKDPFSAQFSDVRVLGNGAQERVCGRVNAKNSFGAYGGPERFLVMSGSAYLGDQKPGKAIWSRPEHPCDVF</sequence>